<evidence type="ECO:0000313" key="1">
    <source>
        <dbReference type="Ensembl" id="ENSMUSP00000142281.2"/>
    </source>
</evidence>
<dbReference type="HOGENOM" id="CLU_2721582_0_0_1"/>
<name>A0A0A6YY52_MOUSE</name>
<keyword evidence="3" id="KW-1185">Reference proteome</keyword>
<reference evidence="1 3" key="2">
    <citation type="journal article" date="2011" name="PLoS Biol.">
        <title>Modernizing reference genome assemblies.</title>
        <authorList>
            <person name="Church D.M."/>
            <person name="Schneider V.A."/>
            <person name="Graves T."/>
            <person name="Auger K."/>
            <person name="Cunningham F."/>
            <person name="Bouk N."/>
            <person name="Chen H.C."/>
            <person name="Agarwala R."/>
            <person name="McLaren W.M."/>
            <person name="Ritchie G.R."/>
            <person name="Albracht D."/>
            <person name="Kremitzki M."/>
            <person name="Rock S."/>
            <person name="Kotkiewicz H."/>
            <person name="Kremitzki C."/>
            <person name="Wollam A."/>
            <person name="Trani L."/>
            <person name="Fulton L."/>
            <person name="Fulton R."/>
            <person name="Matthews L."/>
            <person name="Whitehead S."/>
            <person name="Chow W."/>
            <person name="Torrance J."/>
            <person name="Dunn M."/>
            <person name="Harden G."/>
            <person name="Threadgold G."/>
            <person name="Wood J."/>
            <person name="Collins J."/>
            <person name="Heath P."/>
            <person name="Griffiths G."/>
            <person name="Pelan S."/>
            <person name="Grafham D."/>
            <person name="Eichler E.E."/>
            <person name="Weinstock G."/>
            <person name="Mardis E.R."/>
            <person name="Wilson R.K."/>
            <person name="Howe K."/>
            <person name="Flicek P."/>
            <person name="Hubbard T."/>
        </authorList>
    </citation>
    <scope>NUCLEOTIDE SEQUENCE [LARGE SCALE GENOMIC DNA]</scope>
    <source>
        <strain evidence="1 3">C57BL/6J</strain>
    </source>
</reference>
<evidence type="ECO:0000313" key="3">
    <source>
        <dbReference type="Proteomes" id="UP000000589"/>
    </source>
</evidence>
<protein>
    <submittedName>
        <fullName evidence="1">Calcium channel, voltage-dependent, beta 2 subunit</fullName>
    </submittedName>
</protein>
<reference evidence="1" key="4">
    <citation type="submission" date="2025-09" db="UniProtKB">
        <authorList>
            <consortium name="Ensembl"/>
        </authorList>
    </citation>
    <scope>IDENTIFICATION</scope>
    <source>
        <strain evidence="1">C57BL/6J</strain>
    </source>
</reference>
<proteinExistence type="predicted"/>
<dbReference type="ExpressionAtlas" id="A0A0A6YY52">
    <property type="expression patterns" value="baseline and differential"/>
</dbReference>
<dbReference type="Ensembl" id="ENSMUST00000195841.2">
    <property type="protein sequence ID" value="ENSMUSP00000142281.2"/>
    <property type="gene ID" value="ENSMUSG00000057914.16"/>
</dbReference>
<sequence>MSFSSALHRTVGLMIKELVEASRKDTFWVRQTPTPAAHPIQMCLWKRTGRQYVEKLSGRHRHSWKKQREEVA</sequence>
<evidence type="ECO:0000313" key="2">
    <source>
        <dbReference type="MGI" id="MGI:894644"/>
    </source>
</evidence>
<reference evidence="1" key="3">
    <citation type="submission" date="2025-08" db="UniProtKB">
        <authorList>
            <consortium name="Ensembl"/>
        </authorList>
    </citation>
    <scope>IDENTIFICATION</scope>
    <source>
        <strain evidence="1">C57BL/6J</strain>
    </source>
</reference>
<dbReference type="AlphaFoldDB" id="A0A0A6YY52"/>
<dbReference type="Proteomes" id="UP000000589">
    <property type="component" value="Chromosome 2"/>
</dbReference>
<dbReference type="Antibodypedia" id="12067">
    <property type="antibodies" value="568 antibodies from 34 providers"/>
</dbReference>
<dbReference type="MGI" id="MGI:894644">
    <property type="gene designation" value="Cacnb2"/>
</dbReference>
<reference evidence="1 3" key="1">
    <citation type="journal article" date="2009" name="PLoS Biol.">
        <title>Lineage-specific biology revealed by a finished genome assembly of the mouse.</title>
        <authorList>
            <consortium name="Mouse Genome Sequencing Consortium"/>
            <person name="Church D.M."/>
            <person name="Goodstadt L."/>
            <person name="Hillier L.W."/>
            <person name="Zody M.C."/>
            <person name="Goldstein S."/>
            <person name="She X."/>
            <person name="Bult C.J."/>
            <person name="Agarwala R."/>
            <person name="Cherry J.L."/>
            <person name="DiCuccio M."/>
            <person name="Hlavina W."/>
            <person name="Kapustin Y."/>
            <person name="Meric P."/>
            <person name="Maglott D."/>
            <person name="Birtle Z."/>
            <person name="Marques A.C."/>
            <person name="Graves T."/>
            <person name="Zhou S."/>
            <person name="Teague B."/>
            <person name="Potamousis K."/>
            <person name="Churas C."/>
            <person name="Place M."/>
            <person name="Herschleb J."/>
            <person name="Runnheim R."/>
            <person name="Forrest D."/>
            <person name="Amos-Landgraf J."/>
            <person name="Schwartz D.C."/>
            <person name="Cheng Z."/>
            <person name="Lindblad-Toh K."/>
            <person name="Eichler E.E."/>
            <person name="Ponting C.P."/>
        </authorList>
    </citation>
    <scope>NUCLEOTIDE SEQUENCE [LARGE SCALE GENOMIC DNA]</scope>
    <source>
        <strain evidence="1 3">C57BL/6J</strain>
    </source>
</reference>
<dbReference type="GeneTree" id="ENSGT00950000182837"/>
<accession>A0A0A6YY52</accession>
<dbReference type="Bgee" id="ENSMUSG00000057914">
    <property type="expression patterns" value="Expressed in retinal neural layer and 138 other cell types or tissues"/>
</dbReference>
<dbReference type="VEuPathDB" id="HostDB:ENSMUSG00000057914"/>
<organism evidence="1 3">
    <name type="scientific">Mus musculus</name>
    <name type="common">Mouse</name>
    <dbReference type="NCBI Taxonomy" id="10090"/>
    <lineage>
        <taxon>Eukaryota</taxon>
        <taxon>Metazoa</taxon>
        <taxon>Chordata</taxon>
        <taxon>Craniata</taxon>
        <taxon>Vertebrata</taxon>
        <taxon>Euteleostomi</taxon>
        <taxon>Mammalia</taxon>
        <taxon>Eutheria</taxon>
        <taxon>Euarchontoglires</taxon>
        <taxon>Glires</taxon>
        <taxon>Rodentia</taxon>
        <taxon>Myomorpha</taxon>
        <taxon>Muroidea</taxon>
        <taxon>Muridae</taxon>
        <taxon>Murinae</taxon>
        <taxon>Mus</taxon>
        <taxon>Mus</taxon>
    </lineage>
</organism>
<gene>
    <name evidence="1 2" type="primary">Cacnb2</name>
</gene>
<dbReference type="AGR" id="MGI:894644"/>